<dbReference type="FunFam" id="3.30.200.20:FF:000168">
    <property type="entry name" value="L-type lectin-domain containing receptor kinase IX.1"/>
    <property type="match status" value="1"/>
</dbReference>
<keyword evidence="13 18" id="KW-0067">ATP-binding</keyword>
<dbReference type="InterPro" id="IPR011009">
    <property type="entry name" value="Kinase-like_dom_sf"/>
</dbReference>
<dbReference type="GO" id="GO:0005524">
    <property type="term" value="F:ATP binding"/>
    <property type="evidence" value="ECO:0007669"/>
    <property type="project" value="UniProtKB-UniRule"/>
</dbReference>
<evidence type="ECO:0000256" key="20">
    <source>
        <dbReference type="SAM" id="SignalP"/>
    </source>
</evidence>
<dbReference type="GO" id="GO:0004674">
    <property type="term" value="F:protein serine/threonine kinase activity"/>
    <property type="evidence" value="ECO:0007669"/>
    <property type="project" value="UniProtKB-KW"/>
</dbReference>
<keyword evidence="12" id="KW-0418">Kinase</keyword>
<keyword evidence="11 18" id="KW-0547">Nucleotide-binding</keyword>
<dbReference type="Proteomes" id="UP001454036">
    <property type="component" value="Unassembled WGS sequence"/>
</dbReference>
<evidence type="ECO:0000313" key="22">
    <source>
        <dbReference type="EMBL" id="GAA0151640.1"/>
    </source>
</evidence>
<keyword evidence="8 19" id="KW-0812">Transmembrane</keyword>
<comment type="similarity">
    <text evidence="3">In the C-terminal section; belongs to the protein kinase superfamily. Ser/Thr protein kinase family.</text>
</comment>
<dbReference type="InterPro" id="IPR008271">
    <property type="entry name" value="Ser/Thr_kinase_AS"/>
</dbReference>
<evidence type="ECO:0000256" key="12">
    <source>
        <dbReference type="ARBA" id="ARBA00022777"/>
    </source>
</evidence>
<dbReference type="InterPro" id="IPR017441">
    <property type="entry name" value="Protein_kinase_ATP_BS"/>
</dbReference>
<keyword evidence="7" id="KW-0808">Transferase</keyword>
<evidence type="ECO:0000259" key="21">
    <source>
        <dbReference type="PROSITE" id="PS50011"/>
    </source>
</evidence>
<evidence type="ECO:0000256" key="15">
    <source>
        <dbReference type="ARBA" id="ARBA00023136"/>
    </source>
</evidence>
<evidence type="ECO:0000256" key="17">
    <source>
        <dbReference type="ARBA" id="ARBA00023180"/>
    </source>
</evidence>
<protein>
    <recommendedName>
        <fullName evidence="4">non-specific serine/threonine protein kinase</fullName>
        <ecNumber evidence="4">2.7.11.1</ecNumber>
    </recommendedName>
</protein>
<evidence type="ECO:0000256" key="6">
    <source>
        <dbReference type="ARBA" id="ARBA00022527"/>
    </source>
</evidence>
<dbReference type="GO" id="GO:0030246">
    <property type="term" value="F:carbohydrate binding"/>
    <property type="evidence" value="ECO:0007669"/>
    <property type="project" value="UniProtKB-KW"/>
</dbReference>
<dbReference type="InterPro" id="IPR001220">
    <property type="entry name" value="Legume_lectin_dom"/>
</dbReference>
<evidence type="ECO:0000256" key="4">
    <source>
        <dbReference type="ARBA" id="ARBA00012513"/>
    </source>
</evidence>
<feature type="transmembrane region" description="Helical" evidence="19">
    <location>
        <begin position="260"/>
        <end position="284"/>
    </location>
</feature>
<sequence>MAIIVAIIALFFPLVLSTNFQIPQFDSNQTSVLLIGDAQVILGQIQLTDPLYTSRVAYVLYSEKVPIWDSNSLTLTDFTTHFSFVIDSLGRPISTYGHGIAFFLAPTPFQMPSNANGAFMGLFNTTLSGSSTTQILSVEFDTHSDGWDPPYQHVGINNNSYISSVWAPWNATLHSGEPGDVWITYDSSTKNLSVFWSYGGNPNSSLSYQIDLREVLPPWVTVGFSAATGSLQELNRLQSWEFNSTLDINEGGRSGSRKTAIIAGIVIAGVLSIIGGGSIALAIISKRWQNKNKTSETDHLTLMNDDLERGTGPRKFCYKDLATATSNFSVERKLGQGGFGGVYKGYRVDQDIPIAVKKFSSGSKQGKKEYITEIKVISRLRHKNLVQLIGWCHEQGEFLLVYEFMPNGSLDAHLFGKKNALEWSSRYKITRGLASSILYLHEEWEQCVIHRDIKPSNIMLDSNFIAKLGDFGLARLVDHELGLQTTGLAGTSGYLAPECISTGKSSKESDVYSFGVVALQIATGKKLGYLPEASSHTGLIEWVWDLYGSGEVLSAADGRLNMEFEPKEVERLLIVGLWCAHPDRSLRPSIRQAIQVLHFEATLPRLPLKMPVPVYDAPITSPLSSEDQSITHTINEIGR</sequence>
<comment type="caution">
    <text evidence="22">The sequence shown here is derived from an EMBL/GenBank/DDBJ whole genome shotgun (WGS) entry which is preliminary data.</text>
</comment>
<dbReference type="Gene3D" id="1.10.510.10">
    <property type="entry name" value="Transferase(Phosphotransferase) domain 1"/>
    <property type="match status" value="1"/>
</dbReference>
<dbReference type="SUPFAM" id="SSF56112">
    <property type="entry name" value="Protein kinase-like (PK-like)"/>
    <property type="match status" value="1"/>
</dbReference>
<evidence type="ECO:0000256" key="10">
    <source>
        <dbReference type="ARBA" id="ARBA00022734"/>
    </source>
</evidence>
<dbReference type="PROSITE" id="PS00107">
    <property type="entry name" value="PROTEIN_KINASE_ATP"/>
    <property type="match status" value="1"/>
</dbReference>
<evidence type="ECO:0000256" key="11">
    <source>
        <dbReference type="ARBA" id="ARBA00022741"/>
    </source>
</evidence>
<keyword evidence="5" id="KW-1003">Cell membrane</keyword>
<evidence type="ECO:0000256" key="14">
    <source>
        <dbReference type="ARBA" id="ARBA00022989"/>
    </source>
</evidence>
<dbReference type="PROSITE" id="PS50011">
    <property type="entry name" value="PROTEIN_KINASE_DOM"/>
    <property type="match status" value="1"/>
</dbReference>
<evidence type="ECO:0000256" key="5">
    <source>
        <dbReference type="ARBA" id="ARBA00022475"/>
    </source>
</evidence>
<dbReference type="Gene3D" id="3.30.200.20">
    <property type="entry name" value="Phosphorylase Kinase, domain 1"/>
    <property type="match status" value="1"/>
</dbReference>
<dbReference type="PROSITE" id="PS00108">
    <property type="entry name" value="PROTEIN_KINASE_ST"/>
    <property type="match status" value="1"/>
</dbReference>
<feature type="binding site" evidence="18">
    <location>
        <position position="358"/>
    </location>
    <ligand>
        <name>ATP</name>
        <dbReference type="ChEBI" id="CHEBI:30616"/>
    </ligand>
</feature>
<keyword evidence="17" id="KW-0325">Glycoprotein</keyword>
<evidence type="ECO:0000256" key="1">
    <source>
        <dbReference type="ARBA" id="ARBA00004251"/>
    </source>
</evidence>
<proteinExistence type="inferred from homology"/>
<dbReference type="SMART" id="SM00220">
    <property type="entry name" value="S_TKc"/>
    <property type="match status" value="1"/>
</dbReference>
<dbReference type="EC" id="2.7.11.1" evidence="4"/>
<dbReference type="Pfam" id="PF00069">
    <property type="entry name" value="Pkinase"/>
    <property type="match status" value="1"/>
</dbReference>
<keyword evidence="9 20" id="KW-0732">Signal</keyword>
<evidence type="ECO:0000313" key="23">
    <source>
        <dbReference type="Proteomes" id="UP001454036"/>
    </source>
</evidence>
<evidence type="ECO:0000256" key="3">
    <source>
        <dbReference type="ARBA" id="ARBA00010217"/>
    </source>
</evidence>
<keyword evidence="6" id="KW-0723">Serine/threonine-protein kinase</keyword>
<evidence type="ECO:0000256" key="13">
    <source>
        <dbReference type="ARBA" id="ARBA00022840"/>
    </source>
</evidence>
<feature type="domain" description="Protein kinase" evidence="21">
    <location>
        <begin position="328"/>
        <end position="603"/>
    </location>
</feature>
<accession>A0AAV3PMV0</accession>
<dbReference type="GO" id="GO:0002229">
    <property type="term" value="P:defense response to oomycetes"/>
    <property type="evidence" value="ECO:0007669"/>
    <property type="project" value="UniProtKB-ARBA"/>
</dbReference>
<reference evidence="22 23" key="1">
    <citation type="submission" date="2024-01" db="EMBL/GenBank/DDBJ databases">
        <title>The complete chloroplast genome sequence of Lithospermum erythrorhizon: insights into the phylogenetic relationship among Boraginaceae species and the maternal lineages of purple gromwells.</title>
        <authorList>
            <person name="Okada T."/>
            <person name="Watanabe K."/>
        </authorList>
    </citation>
    <scope>NUCLEOTIDE SEQUENCE [LARGE SCALE GENOMIC DNA]</scope>
</reference>
<dbReference type="Pfam" id="PF00139">
    <property type="entry name" value="Lectin_legB"/>
    <property type="match status" value="1"/>
</dbReference>
<dbReference type="CDD" id="cd14066">
    <property type="entry name" value="STKc_IRAK"/>
    <property type="match status" value="1"/>
</dbReference>
<dbReference type="InterPro" id="IPR000719">
    <property type="entry name" value="Prot_kinase_dom"/>
</dbReference>
<dbReference type="InterPro" id="IPR050528">
    <property type="entry name" value="L-type_Lectin-RKs"/>
</dbReference>
<organism evidence="22 23">
    <name type="scientific">Lithospermum erythrorhizon</name>
    <name type="common">Purple gromwell</name>
    <name type="synonym">Lithospermum officinale var. erythrorhizon</name>
    <dbReference type="NCBI Taxonomy" id="34254"/>
    <lineage>
        <taxon>Eukaryota</taxon>
        <taxon>Viridiplantae</taxon>
        <taxon>Streptophyta</taxon>
        <taxon>Embryophyta</taxon>
        <taxon>Tracheophyta</taxon>
        <taxon>Spermatophyta</taxon>
        <taxon>Magnoliopsida</taxon>
        <taxon>eudicotyledons</taxon>
        <taxon>Gunneridae</taxon>
        <taxon>Pentapetalae</taxon>
        <taxon>asterids</taxon>
        <taxon>lamiids</taxon>
        <taxon>Boraginales</taxon>
        <taxon>Boraginaceae</taxon>
        <taxon>Boraginoideae</taxon>
        <taxon>Lithospermeae</taxon>
        <taxon>Lithospermum</taxon>
    </lineage>
</organism>
<feature type="signal peptide" evidence="20">
    <location>
        <begin position="1"/>
        <end position="17"/>
    </location>
</feature>
<evidence type="ECO:0000256" key="16">
    <source>
        <dbReference type="ARBA" id="ARBA00023170"/>
    </source>
</evidence>
<evidence type="ECO:0000256" key="19">
    <source>
        <dbReference type="SAM" id="Phobius"/>
    </source>
</evidence>
<keyword evidence="10" id="KW-0430">Lectin</keyword>
<dbReference type="FunFam" id="1.10.510.10:FF:000240">
    <property type="entry name" value="Lectin-domain containing receptor kinase A4.3"/>
    <property type="match status" value="1"/>
</dbReference>
<dbReference type="InterPro" id="IPR013320">
    <property type="entry name" value="ConA-like_dom_sf"/>
</dbReference>
<evidence type="ECO:0000256" key="7">
    <source>
        <dbReference type="ARBA" id="ARBA00022679"/>
    </source>
</evidence>
<dbReference type="Gene3D" id="2.60.120.200">
    <property type="match status" value="1"/>
</dbReference>
<gene>
    <name evidence="22" type="ORF">LIER_37324</name>
</gene>
<keyword evidence="16" id="KW-0675">Receptor</keyword>
<keyword evidence="14 19" id="KW-1133">Transmembrane helix</keyword>
<evidence type="ECO:0000256" key="9">
    <source>
        <dbReference type="ARBA" id="ARBA00022729"/>
    </source>
</evidence>
<evidence type="ECO:0000256" key="18">
    <source>
        <dbReference type="PROSITE-ProRule" id="PRU10141"/>
    </source>
</evidence>
<dbReference type="PROSITE" id="PS00307">
    <property type="entry name" value="LECTIN_LEGUME_BETA"/>
    <property type="match status" value="1"/>
</dbReference>
<dbReference type="InterPro" id="IPR019825">
    <property type="entry name" value="Lectin_legB_Mn/Ca_BS"/>
</dbReference>
<comment type="similarity">
    <text evidence="2">In the N-terminal section; belongs to the leguminous lectin family.</text>
</comment>
<dbReference type="GO" id="GO:0005886">
    <property type="term" value="C:plasma membrane"/>
    <property type="evidence" value="ECO:0007669"/>
    <property type="project" value="UniProtKB-SubCell"/>
</dbReference>
<feature type="chain" id="PRO_5043842321" description="non-specific serine/threonine protein kinase" evidence="20">
    <location>
        <begin position="18"/>
        <end position="639"/>
    </location>
</feature>
<keyword evidence="23" id="KW-1185">Reference proteome</keyword>
<dbReference type="AlphaFoldDB" id="A0AAV3PMV0"/>
<dbReference type="CDD" id="cd06899">
    <property type="entry name" value="lectin_legume_LecRK_Arcelin_ConA"/>
    <property type="match status" value="1"/>
</dbReference>
<keyword evidence="15 19" id="KW-0472">Membrane</keyword>
<evidence type="ECO:0000256" key="2">
    <source>
        <dbReference type="ARBA" id="ARBA00008536"/>
    </source>
</evidence>
<dbReference type="EMBL" id="BAABME010017862">
    <property type="protein sequence ID" value="GAA0151640.1"/>
    <property type="molecule type" value="Genomic_DNA"/>
</dbReference>
<name>A0AAV3PMV0_LITER</name>
<evidence type="ECO:0000256" key="8">
    <source>
        <dbReference type="ARBA" id="ARBA00022692"/>
    </source>
</evidence>
<comment type="subcellular location">
    <subcellularLocation>
        <location evidence="1">Cell membrane</location>
        <topology evidence="1">Single-pass type I membrane protein</topology>
    </subcellularLocation>
</comment>
<dbReference type="SUPFAM" id="SSF49899">
    <property type="entry name" value="Concanavalin A-like lectins/glucanases"/>
    <property type="match status" value="1"/>
</dbReference>
<dbReference type="PANTHER" id="PTHR27007">
    <property type="match status" value="1"/>
</dbReference>